<dbReference type="InterPro" id="IPR000515">
    <property type="entry name" value="MetI-like"/>
</dbReference>
<dbReference type="GO" id="GO:0005886">
    <property type="term" value="C:plasma membrane"/>
    <property type="evidence" value="ECO:0007669"/>
    <property type="project" value="UniProtKB-SubCell"/>
</dbReference>
<comment type="similarity">
    <text evidence="2">Belongs to the binding-protein-dependent transport system permease family. CysTW subfamily.</text>
</comment>
<dbReference type="KEGG" id="aaco:K1I37_10885"/>
<dbReference type="PANTHER" id="PTHR42929">
    <property type="entry name" value="INNER MEMBRANE ABC TRANSPORTER PERMEASE PROTEIN YDCU-RELATED-RELATED"/>
    <property type="match status" value="1"/>
</dbReference>
<dbReference type="PANTHER" id="PTHR42929:SF1">
    <property type="entry name" value="INNER MEMBRANE ABC TRANSPORTER PERMEASE PROTEIN YDCU-RELATED"/>
    <property type="match status" value="1"/>
</dbReference>
<comment type="subcellular location">
    <subcellularLocation>
        <location evidence="1">Cell membrane</location>
        <topology evidence="1">Multi-pass membrane protein</topology>
    </subcellularLocation>
</comment>
<dbReference type="RefSeq" id="WP_021298176.1">
    <property type="nucleotide sequence ID" value="NZ_AURB01000178.1"/>
</dbReference>
<dbReference type="STRING" id="1356854.N007_14975"/>
<evidence type="ECO:0000256" key="1">
    <source>
        <dbReference type="ARBA" id="ARBA00004651"/>
    </source>
</evidence>
<sequence length="155" mass="15999">MANRKGTRHASCGLWALVAGLVLWPLCALLWTTGSEIAGAGATGSGGLLGGNALPSLWNSLWSAAVGTALAVVIGYGMAYACVHLDARRATWAHLAAMLPLLVPPFVGAFSWVQAYAKSGTVDWLFGCLAGSGPEFTGLGASSSYSQYIRRPSPT</sequence>
<evidence type="ECO:0000256" key="3">
    <source>
        <dbReference type="ARBA" id="ARBA00022448"/>
    </source>
</evidence>
<gene>
    <name evidence="8" type="ORF">K1I37_10885</name>
</gene>
<dbReference type="Proteomes" id="UP000829401">
    <property type="component" value="Chromosome"/>
</dbReference>
<protein>
    <submittedName>
        <fullName evidence="8">Uncharacterized protein</fullName>
    </submittedName>
</protein>
<keyword evidence="9" id="KW-1185">Reference proteome</keyword>
<evidence type="ECO:0000256" key="5">
    <source>
        <dbReference type="ARBA" id="ARBA00022692"/>
    </source>
</evidence>
<evidence type="ECO:0000256" key="2">
    <source>
        <dbReference type="ARBA" id="ARBA00007069"/>
    </source>
</evidence>
<accession>T0BPE0</accession>
<dbReference type="EMBL" id="CP080467">
    <property type="protein sequence ID" value="UNO47246.1"/>
    <property type="molecule type" value="Genomic_DNA"/>
</dbReference>
<accession>A0A9E6ZIF8</accession>
<proteinExistence type="inferred from homology"/>
<keyword evidence="6" id="KW-1133">Transmembrane helix</keyword>
<dbReference type="GO" id="GO:0055085">
    <property type="term" value="P:transmembrane transport"/>
    <property type="evidence" value="ECO:0007669"/>
    <property type="project" value="InterPro"/>
</dbReference>
<dbReference type="SUPFAM" id="SSF161098">
    <property type="entry name" value="MetI-like"/>
    <property type="match status" value="1"/>
</dbReference>
<dbReference type="InterPro" id="IPR035906">
    <property type="entry name" value="MetI-like_sf"/>
</dbReference>
<dbReference type="AlphaFoldDB" id="T0BPE0"/>
<name>T0BPE0_ALIAG</name>
<keyword evidence="3" id="KW-0813">Transport</keyword>
<evidence type="ECO:0000256" key="6">
    <source>
        <dbReference type="ARBA" id="ARBA00022989"/>
    </source>
</evidence>
<keyword evidence="5" id="KW-0812">Transmembrane</keyword>
<keyword evidence="4" id="KW-1003">Cell membrane</keyword>
<evidence type="ECO:0000256" key="7">
    <source>
        <dbReference type="ARBA" id="ARBA00023136"/>
    </source>
</evidence>
<evidence type="ECO:0000256" key="4">
    <source>
        <dbReference type="ARBA" id="ARBA00022475"/>
    </source>
</evidence>
<dbReference type="Gene3D" id="1.10.3720.10">
    <property type="entry name" value="MetI-like"/>
    <property type="match status" value="1"/>
</dbReference>
<reference evidence="9" key="1">
    <citation type="journal article" date="2022" name="G3 (Bethesda)">
        <title>Unveiling the complete genome sequence of Alicyclobacillus acidoterrestris DSM 3922T, a taint-producing strain.</title>
        <authorList>
            <person name="Leonardo I.C."/>
            <person name="Barreto Crespo M.T."/>
            <person name="Gaspar F.B."/>
        </authorList>
    </citation>
    <scope>NUCLEOTIDE SEQUENCE [LARGE SCALE GENOMIC DNA]</scope>
    <source>
        <strain evidence="9">DSM 3922</strain>
    </source>
</reference>
<keyword evidence="7" id="KW-0472">Membrane</keyword>
<evidence type="ECO:0000313" key="8">
    <source>
        <dbReference type="EMBL" id="UNO47246.1"/>
    </source>
</evidence>
<dbReference type="CDD" id="cd06261">
    <property type="entry name" value="TM_PBP2"/>
    <property type="match status" value="1"/>
</dbReference>
<organism evidence="8 9">
    <name type="scientific">Alicyclobacillus acidoterrestris (strain ATCC 49025 / DSM 3922 / CIP 106132 / NCIMB 13137 / GD3B)</name>
    <dbReference type="NCBI Taxonomy" id="1356854"/>
    <lineage>
        <taxon>Bacteria</taxon>
        <taxon>Bacillati</taxon>
        <taxon>Bacillota</taxon>
        <taxon>Bacilli</taxon>
        <taxon>Bacillales</taxon>
        <taxon>Alicyclobacillaceae</taxon>
        <taxon>Alicyclobacillus</taxon>
    </lineage>
</organism>
<evidence type="ECO:0000313" key="9">
    <source>
        <dbReference type="Proteomes" id="UP000829401"/>
    </source>
</evidence>